<dbReference type="InterPro" id="IPR036388">
    <property type="entry name" value="WH-like_DNA-bd_sf"/>
</dbReference>
<dbReference type="InterPro" id="IPR001584">
    <property type="entry name" value="Integrase_cat-core"/>
</dbReference>
<evidence type="ECO:0000256" key="1">
    <source>
        <dbReference type="ARBA" id="ARBA00009277"/>
    </source>
</evidence>
<dbReference type="InterPro" id="IPR036397">
    <property type="entry name" value="RNaseH_sf"/>
</dbReference>
<dbReference type="GO" id="GO:0015074">
    <property type="term" value="P:DNA integration"/>
    <property type="evidence" value="ECO:0007669"/>
    <property type="project" value="InterPro"/>
</dbReference>
<dbReference type="InterPro" id="IPR017895">
    <property type="entry name" value="HTH_IS408/IS1162_type"/>
</dbReference>
<dbReference type="RefSeq" id="WP_154555065.1">
    <property type="nucleotide sequence ID" value="NZ_VUNA01000035.1"/>
</dbReference>
<name>A0A6N7XPR4_9FIRM</name>
<dbReference type="PANTHER" id="PTHR35004">
    <property type="entry name" value="TRANSPOSASE RV3428C-RELATED"/>
    <property type="match status" value="1"/>
</dbReference>
<comment type="similarity">
    <text evidence="1">Belongs to the transposase IS21/IS408/IS1162 family.</text>
</comment>
<feature type="compositionally biased region" description="Basic and acidic residues" evidence="2">
    <location>
        <begin position="489"/>
        <end position="498"/>
    </location>
</feature>
<feature type="domain" description="HTH IS408-type" evidence="3">
    <location>
        <begin position="4"/>
        <end position="85"/>
    </location>
</feature>
<organism evidence="5 6">
    <name type="scientific">Mogibacterium kristiansenii</name>
    <dbReference type="NCBI Taxonomy" id="2606708"/>
    <lineage>
        <taxon>Bacteria</taxon>
        <taxon>Bacillati</taxon>
        <taxon>Bacillota</taxon>
        <taxon>Clostridia</taxon>
        <taxon>Peptostreptococcales</taxon>
        <taxon>Anaerovoracaceae</taxon>
        <taxon>Mogibacterium</taxon>
    </lineage>
</organism>
<dbReference type="InterPro" id="IPR012337">
    <property type="entry name" value="RNaseH-like_sf"/>
</dbReference>
<dbReference type="NCBIfam" id="NF033546">
    <property type="entry name" value="transpos_IS21"/>
    <property type="match status" value="1"/>
</dbReference>
<dbReference type="PROSITE" id="PS50532">
    <property type="entry name" value="HTH_IS408"/>
    <property type="match status" value="1"/>
</dbReference>
<keyword evidence="6" id="KW-1185">Reference proteome</keyword>
<feature type="domain" description="Integrase catalytic" evidence="4">
    <location>
        <begin position="133"/>
        <end position="315"/>
    </location>
</feature>
<comment type="caution">
    <text evidence="5">The sequence shown here is derived from an EMBL/GenBank/DDBJ whole genome shotgun (WGS) entry which is preliminary data.</text>
</comment>
<gene>
    <name evidence="5" type="ORF">FYJ65_09345</name>
</gene>
<dbReference type="InterPro" id="IPR054353">
    <property type="entry name" value="IstA-like_C"/>
</dbReference>
<evidence type="ECO:0000259" key="4">
    <source>
        <dbReference type="PROSITE" id="PS50994"/>
    </source>
</evidence>
<dbReference type="Gene3D" id="3.30.420.10">
    <property type="entry name" value="Ribonuclease H-like superfamily/Ribonuclease H"/>
    <property type="match status" value="1"/>
</dbReference>
<dbReference type="SUPFAM" id="SSF53098">
    <property type="entry name" value="Ribonuclease H-like"/>
    <property type="match status" value="1"/>
</dbReference>
<accession>A0A6N7XPR4</accession>
<dbReference type="GO" id="GO:0003676">
    <property type="term" value="F:nucleic acid binding"/>
    <property type="evidence" value="ECO:0007669"/>
    <property type="project" value="InterPro"/>
</dbReference>
<evidence type="ECO:0000313" key="5">
    <source>
        <dbReference type="EMBL" id="MST71501.1"/>
    </source>
</evidence>
<evidence type="ECO:0000313" key="6">
    <source>
        <dbReference type="Proteomes" id="UP000469424"/>
    </source>
</evidence>
<reference evidence="5 6" key="1">
    <citation type="submission" date="2019-08" db="EMBL/GenBank/DDBJ databases">
        <title>In-depth cultivation of the pig gut microbiome towards novel bacterial diversity and tailored functional studies.</title>
        <authorList>
            <person name="Wylensek D."/>
            <person name="Hitch T.C.A."/>
            <person name="Clavel T."/>
        </authorList>
    </citation>
    <scope>NUCLEOTIDE SEQUENCE [LARGE SCALE GENOMIC DNA]</scope>
    <source>
        <strain evidence="5 6">WCA-MUC-591-APC-4B</strain>
    </source>
</reference>
<dbReference type="PANTHER" id="PTHR35004:SF8">
    <property type="entry name" value="TRANSPOSASE RV3428C-RELATED"/>
    <property type="match status" value="1"/>
</dbReference>
<dbReference type="PROSITE" id="PS50994">
    <property type="entry name" value="INTEGRASE"/>
    <property type="match status" value="1"/>
</dbReference>
<evidence type="ECO:0000256" key="2">
    <source>
        <dbReference type="SAM" id="MobiDB-lite"/>
    </source>
</evidence>
<feature type="region of interest" description="Disordered" evidence="2">
    <location>
        <begin position="489"/>
        <end position="516"/>
    </location>
</feature>
<dbReference type="AlphaFoldDB" id="A0A6N7XPR4"/>
<dbReference type="EMBL" id="VUNA01000035">
    <property type="protein sequence ID" value="MST71501.1"/>
    <property type="molecule type" value="Genomic_DNA"/>
</dbReference>
<protein>
    <submittedName>
        <fullName evidence="5">IS21 family transposase</fullName>
    </submittedName>
</protein>
<dbReference type="Pfam" id="PF22483">
    <property type="entry name" value="Mu-transpos_C_2"/>
    <property type="match status" value="1"/>
</dbReference>
<dbReference type="Gene3D" id="1.10.10.10">
    <property type="entry name" value="Winged helix-like DNA-binding domain superfamily/Winged helix DNA-binding domain"/>
    <property type="match status" value="1"/>
</dbReference>
<sequence length="516" mass="59733">MTNYREILRLSALGLSQQSIAQSCNASKRTVNTVLKAARRENISWPLDNDQTNAALAAVLFPSSDTQETVTNKRMPDFEYIRKELLRNGVNKKLLWTEYLEECRLSGEEPLMYSRFCYYIQRDEEKRRASMHIKRKPGEQVEVDWAGDPAYLIDPDTGEMTKVSVFVGVMSYSQYAYAEAFPDEKQTSWITAHVNMYEYFGAVAKILVPDNCKTAVIRKGNSYYDPRINEVYRGMAEHYGTAIIPARVRAPKDKPNAEGAVRHISTWIIAALRNEQFFSLAELNTAIRKKLYEFNRRPFQKKEGSRRELFVEEELPLMAKMPATRYELSEWASATVLFNYHISYDGMLYSVPYEHIRHKVDVRVTAKTVEIFYKQERIASHKRLYGRKGQYSTVTDHMPQDHQKYLEWNGDRFRSWARQIGENTYKVIDSILASRSVEQQAYRSCMGLLKLADKYSARRLEDACTQALSYTVSPSYKSVKNILSAKQEAHVSPEESNHKAKGITRGADFYRRKSND</sequence>
<proteinExistence type="inferred from homology"/>
<evidence type="ECO:0000259" key="3">
    <source>
        <dbReference type="PROSITE" id="PS50532"/>
    </source>
</evidence>
<dbReference type="Proteomes" id="UP000469424">
    <property type="component" value="Unassembled WGS sequence"/>
</dbReference>
<dbReference type="PROSITE" id="PS51257">
    <property type="entry name" value="PROKAR_LIPOPROTEIN"/>
    <property type="match status" value="1"/>
</dbReference>